<dbReference type="InterPro" id="IPR018511">
    <property type="entry name" value="Hemolysin-typ_Ca-bd_CS"/>
</dbReference>
<evidence type="ECO:0000256" key="2">
    <source>
        <dbReference type="ARBA" id="ARBA00022525"/>
    </source>
</evidence>
<dbReference type="STRING" id="311180.SAMN04488050_105152"/>
<dbReference type="OrthoDB" id="6305173at2"/>
<dbReference type="Pfam" id="PF13403">
    <property type="entry name" value="Hint_2"/>
    <property type="match status" value="1"/>
</dbReference>
<dbReference type="AlphaFoldDB" id="A0A1I6SYN9"/>
<evidence type="ECO:0000313" key="6">
    <source>
        <dbReference type="Proteomes" id="UP000199392"/>
    </source>
</evidence>
<dbReference type="Gene3D" id="2.150.10.10">
    <property type="entry name" value="Serralysin-like metalloprotease, C-terminal"/>
    <property type="match status" value="3"/>
</dbReference>
<dbReference type="PANTHER" id="PTHR38340:SF1">
    <property type="entry name" value="S-LAYER PROTEIN"/>
    <property type="match status" value="1"/>
</dbReference>
<feature type="region of interest" description="Disordered" evidence="3">
    <location>
        <begin position="262"/>
        <end position="291"/>
    </location>
</feature>
<dbReference type="SUPFAM" id="SSF51120">
    <property type="entry name" value="beta-Roll"/>
    <property type="match status" value="3"/>
</dbReference>
<dbReference type="Pfam" id="PF00353">
    <property type="entry name" value="HemolysinCabind"/>
    <property type="match status" value="6"/>
</dbReference>
<comment type="subcellular location">
    <subcellularLocation>
        <location evidence="1">Secreted</location>
    </subcellularLocation>
</comment>
<reference evidence="6" key="1">
    <citation type="submission" date="2016-10" db="EMBL/GenBank/DDBJ databases">
        <authorList>
            <person name="Varghese N."/>
            <person name="Submissions S."/>
        </authorList>
    </citation>
    <scope>NUCLEOTIDE SEQUENCE [LARGE SCALE GENOMIC DNA]</scope>
    <source>
        <strain evidence="6">DSM 26894</strain>
    </source>
</reference>
<feature type="domain" description="Hedgehog/Intein (Hint)" evidence="4">
    <location>
        <begin position="525"/>
        <end position="664"/>
    </location>
</feature>
<dbReference type="RefSeq" id="WP_143015372.1">
    <property type="nucleotide sequence ID" value="NZ_FNCL01000005.1"/>
</dbReference>
<dbReference type="GO" id="GO:0005576">
    <property type="term" value="C:extracellular region"/>
    <property type="evidence" value="ECO:0007669"/>
    <property type="project" value="UniProtKB-SubCell"/>
</dbReference>
<dbReference type="InterPro" id="IPR028992">
    <property type="entry name" value="Hedgehog/Intein_dom"/>
</dbReference>
<evidence type="ECO:0000256" key="3">
    <source>
        <dbReference type="SAM" id="MobiDB-lite"/>
    </source>
</evidence>
<keyword evidence="2" id="KW-0964">Secreted</keyword>
<dbReference type="InterPro" id="IPR036844">
    <property type="entry name" value="Hint_dom_sf"/>
</dbReference>
<keyword evidence="6" id="KW-1185">Reference proteome</keyword>
<dbReference type="Proteomes" id="UP000199392">
    <property type="component" value="Unassembled WGS sequence"/>
</dbReference>
<organism evidence="5 6">
    <name type="scientific">Alloyangia pacifica</name>
    <dbReference type="NCBI Taxonomy" id="311180"/>
    <lineage>
        <taxon>Bacteria</taxon>
        <taxon>Pseudomonadati</taxon>
        <taxon>Pseudomonadota</taxon>
        <taxon>Alphaproteobacteria</taxon>
        <taxon>Rhodobacterales</taxon>
        <taxon>Roseobacteraceae</taxon>
        <taxon>Alloyangia</taxon>
    </lineage>
</organism>
<dbReference type="GO" id="GO:0005509">
    <property type="term" value="F:calcium ion binding"/>
    <property type="evidence" value="ECO:0007669"/>
    <property type="project" value="InterPro"/>
</dbReference>
<dbReference type="PRINTS" id="PR00313">
    <property type="entry name" value="CABNDNGRPT"/>
</dbReference>
<name>A0A1I6SYN9_9RHOB</name>
<feature type="region of interest" description="Disordered" evidence="3">
    <location>
        <begin position="404"/>
        <end position="428"/>
    </location>
</feature>
<evidence type="ECO:0000256" key="1">
    <source>
        <dbReference type="ARBA" id="ARBA00004613"/>
    </source>
</evidence>
<accession>A0A1I6SYN9</accession>
<proteinExistence type="predicted"/>
<feature type="compositionally biased region" description="Low complexity" evidence="3">
    <location>
        <begin position="262"/>
        <end position="284"/>
    </location>
</feature>
<sequence length="737" mass="74958">MASYTLSAFGTGDYRQVVENGVGGAYVRPTWEQSERVTIVVTDDDSNLSGGGGSLDGSQQTATATDASGAVIATGKLYIGSVNIVTAPDGSTIHVYEMRIEGYGQPVGYVTDAPITPGVTYTYVGGAPVPAGGVAYSSFDSQAYERDDANVMEGGNFSESLDGGSGDDVISGGGGNDTLIYGEGNDTVYGGDGNDYIDDISGSQYYGANLLDGGAGDDLIYGGWGNDTIYGGEGNDTIYGEGDNDSIQGGAGNDWIEGGDGNDTLDGGTGNDTLRGGAGDDTIWGGDGDDVFTGDAGNDSMNGGYGSDRFFIYGSSEGSDLIYGGEDTDNSDIDALDFRYATDPVDVTFGGWEYGSYEVGAGTTGQFWEIEQVVGGSGSDTIDASASGADQQLFGMAGDDSLSGGSGADSISGGDGADTITGGAGDDTLTGGAGSDSYVFTPGGGADTITDFDMTLDGGRTTDQLNTSALLDSDGEAVNTWDVTVSDDGSGNAVLTFPTGESVVLMGVSPASVTSDETMYAMGIPCLVSGTLIATPDGWTPVEALGAGDLVMTETGVQPILWAGSRVVSAEEIEADPMLAPVVIQAGALGNRSELRLSRQHCIAVTDPDSGRPALVRAGHLAERRGTRVRVARGARGVGYHHLLLPSHALLNAGGLLVESLWPGPTALRALGARAQLELAGAMPELAPAIWGTQPVSALYGPPALPVLPGAEVREGRGPILPMLTGPDEEDVLRAKA</sequence>
<dbReference type="SUPFAM" id="SSF51294">
    <property type="entry name" value="Hedgehog/intein (Hint) domain"/>
    <property type="match status" value="1"/>
</dbReference>
<gene>
    <name evidence="5" type="ORF">SAMN04488050_105152</name>
</gene>
<dbReference type="InterPro" id="IPR050557">
    <property type="entry name" value="RTX_toxin/Mannuronan_C5-epim"/>
</dbReference>
<evidence type="ECO:0000259" key="4">
    <source>
        <dbReference type="Pfam" id="PF13403"/>
    </source>
</evidence>
<dbReference type="PANTHER" id="PTHR38340">
    <property type="entry name" value="S-LAYER PROTEIN"/>
    <property type="match status" value="1"/>
</dbReference>
<protein>
    <submittedName>
        <fullName evidence="5">Ca2+-binding protein, RTX toxin-related</fullName>
    </submittedName>
</protein>
<dbReference type="InterPro" id="IPR011049">
    <property type="entry name" value="Serralysin-like_metalloprot_C"/>
</dbReference>
<dbReference type="InterPro" id="IPR001343">
    <property type="entry name" value="Hemolysn_Ca-bd"/>
</dbReference>
<evidence type="ECO:0000313" key="5">
    <source>
        <dbReference type="EMBL" id="SFS82094.1"/>
    </source>
</evidence>
<dbReference type="PROSITE" id="PS00330">
    <property type="entry name" value="HEMOLYSIN_CALCIUM"/>
    <property type="match status" value="6"/>
</dbReference>
<dbReference type="EMBL" id="FOZW01000005">
    <property type="protein sequence ID" value="SFS82094.1"/>
    <property type="molecule type" value="Genomic_DNA"/>
</dbReference>